<reference evidence="2 3" key="1">
    <citation type="submission" date="2019-02" db="EMBL/GenBank/DDBJ databases">
        <authorList>
            <person name="Lehtovirta-Morley E L."/>
        </authorList>
    </citation>
    <scope>NUCLEOTIDE SEQUENCE [LARGE SCALE GENOMIC DNA]</scope>
    <source>
        <strain evidence="2">NFRAN1</strain>
    </source>
</reference>
<accession>A0A484IF42</accession>
<proteinExistence type="predicted"/>
<keyword evidence="1" id="KW-0812">Transmembrane</keyword>
<feature type="transmembrane region" description="Helical" evidence="1">
    <location>
        <begin position="24"/>
        <end position="41"/>
    </location>
</feature>
<gene>
    <name evidence="2" type="ORF">NFRAN_1920</name>
</gene>
<protein>
    <submittedName>
        <fullName evidence="2">Uncharacterized protein</fullName>
    </submittedName>
</protein>
<dbReference type="AlphaFoldDB" id="A0A484IF42"/>
<evidence type="ECO:0000256" key="1">
    <source>
        <dbReference type="SAM" id="Phobius"/>
    </source>
</evidence>
<keyword evidence="1" id="KW-1133">Transmembrane helix</keyword>
<evidence type="ECO:0000313" key="2">
    <source>
        <dbReference type="EMBL" id="VFJ14242.1"/>
    </source>
</evidence>
<keyword evidence="1" id="KW-0472">Membrane</keyword>
<organism evidence="2 3">
    <name type="scientific">Candidatus Nitrosocosmicus franklandianus</name>
    <dbReference type="NCBI Taxonomy" id="1798806"/>
    <lineage>
        <taxon>Archaea</taxon>
        <taxon>Nitrososphaerota</taxon>
        <taxon>Nitrososphaeria</taxon>
        <taxon>Nitrososphaerales</taxon>
        <taxon>Nitrososphaeraceae</taxon>
        <taxon>Candidatus Nitrosocosmicus</taxon>
    </lineage>
</organism>
<sequence>MIDCNACFPHACTIRLKNVDIVEPAMSVAVFISINYLLLYFN</sequence>
<name>A0A484IF42_9ARCH</name>
<dbReference type="Proteomes" id="UP000294299">
    <property type="component" value="Chromosome NFRAN"/>
</dbReference>
<keyword evidence="3" id="KW-1185">Reference proteome</keyword>
<dbReference type="EMBL" id="LR216287">
    <property type="protein sequence ID" value="VFJ14242.1"/>
    <property type="molecule type" value="Genomic_DNA"/>
</dbReference>
<evidence type="ECO:0000313" key="3">
    <source>
        <dbReference type="Proteomes" id="UP000294299"/>
    </source>
</evidence>
<dbReference type="KEGG" id="nfn:NFRAN_1920"/>